<keyword evidence="3" id="KW-1185">Reference proteome</keyword>
<evidence type="ECO:0000313" key="3">
    <source>
        <dbReference type="Proteomes" id="UP000269721"/>
    </source>
</evidence>
<dbReference type="AlphaFoldDB" id="A0A4P9WF52"/>
<evidence type="ECO:0000256" key="1">
    <source>
        <dbReference type="SAM" id="MobiDB-lite"/>
    </source>
</evidence>
<evidence type="ECO:0000313" key="2">
    <source>
        <dbReference type="EMBL" id="RKO89056.1"/>
    </source>
</evidence>
<reference evidence="3" key="1">
    <citation type="journal article" date="2018" name="Nat. Microbiol.">
        <title>Leveraging single-cell genomics to expand the fungal tree of life.</title>
        <authorList>
            <person name="Ahrendt S.R."/>
            <person name="Quandt C.A."/>
            <person name="Ciobanu D."/>
            <person name="Clum A."/>
            <person name="Salamov A."/>
            <person name="Andreopoulos B."/>
            <person name="Cheng J.F."/>
            <person name="Woyke T."/>
            <person name="Pelin A."/>
            <person name="Henrissat B."/>
            <person name="Reynolds N.K."/>
            <person name="Benny G.L."/>
            <person name="Smith M.E."/>
            <person name="James T.Y."/>
            <person name="Grigoriev I.V."/>
        </authorList>
    </citation>
    <scope>NUCLEOTIDE SEQUENCE [LARGE SCALE GENOMIC DNA]</scope>
</reference>
<feature type="non-terminal residue" evidence="2">
    <location>
        <position position="1"/>
    </location>
</feature>
<dbReference type="Proteomes" id="UP000269721">
    <property type="component" value="Unassembled WGS sequence"/>
</dbReference>
<dbReference type="EMBL" id="KZ996316">
    <property type="protein sequence ID" value="RKO89056.1"/>
    <property type="molecule type" value="Genomic_DNA"/>
</dbReference>
<sequence>PNEPNSALRSPTDNLMSPATQKVEAKRNHLLKNIKPQSLSSRFSDATSDAK</sequence>
<accession>A0A4P9WF52</accession>
<gene>
    <name evidence="2" type="ORF">BDK51DRAFT_16144</name>
</gene>
<proteinExistence type="predicted"/>
<feature type="region of interest" description="Disordered" evidence="1">
    <location>
        <begin position="30"/>
        <end position="51"/>
    </location>
</feature>
<dbReference type="Pfam" id="PF05032">
    <property type="entry name" value="Spo12"/>
    <property type="match status" value="1"/>
</dbReference>
<feature type="compositionally biased region" description="Polar residues" evidence="1">
    <location>
        <begin position="35"/>
        <end position="51"/>
    </location>
</feature>
<dbReference type="OrthoDB" id="5578329at2759"/>
<protein>
    <submittedName>
        <fullName evidence="2">Uncharacterized protein</fullName>
    </submittedName>
</protein>
<dbReference type="InterPro" id="IPR007727">
    <property type="entry name" value="Spo12"/>
</dbReference>
<organism evidence="2 3">
    <name type="scientific">Blyttiomyces helicus</name>
    <dbReference type="NCBI Taxonomy" id="388810"/>
    <lineage>
        <taxon>Eukaryota</taxon>
        <taxon>Fungi</taxon>
        <taxon>Fungi incertae sedis</taxon>
        <taxon>Chytridiomycota</taxon>
        <taxon>Chytridiomycota incertae sedis</taxon>
        <taxon>Chytridiomycetes</taxon>
        <taxon>Chytridiomycetes incertae sedis</taxon>
        <taxon>Blyttiomyces</taxon>
    </lineage>
</organism>
<name>A0A4P9WF52_9FUNG</name>